<keyword evidence="8" id="KW-0472">Membrane</keyword>
<dbReference type="InterPro" id="IPR032675">
    <property type="entry name" value="LRR_dom_sf"/>
</dbReference>
<accession>A0AAE0FTT5</accession>
<evidence type="ECO:0000313" key="14">
    <source>
        <dbReference type="Proteomes" id="UP001190700"/>
    </source>
</evidence>
<evidence type="ECO:0000256" key="3">
    <source>
        <dbReference type="ARBA" id="ARBA00004430"/>
    </source>
</evidence>
<organism evidence="13 14">
    <name type="scientific">Cymbomonas tetramitiformis</name>
    <dbReference type="NCBI Taxonomy" id="36881"/>
    <lineage>
        <taxon>Eukaryota</taxon>
        <taxon>Viridiplantae</taxon>
        <taxon>Chlorophyta</taxon>
        <taxon>Pyramimonadophyceae</taxon>
        <taxon>Pyramimonadales</taxon>
        <taxon>Pyramimonadaceae</taxon>
        <taxon>Cymbomonas</taxon>
    </lineage>
</organism>
<dbReference type="InterPro" id="IPR013210">
    <property type="entry name" value="LRR_N_plant-typ"/>
</dbReference>
<keyword evidence="4" id="KW-0433">Leucine-rich repeat</keyword>
<name>A0AAE0FTT5_9CHLO</name>
<dbReference type="Gene3D" id="3.80.10.10">
    <property type="entry name" value="Ribonuclease Inhibitor"/>
    <property type="match status" value="1"/>
</dbReference>
<evidence type="ECO:0000256" key="7">
    <source>
        <dbReference type="ARBA" id="ARBA00022989"/>
    </source>
</evidence>
<dbReference type="AlphaFoldDB" id="A0AAE0FTT5"/>
<evidence type="ECO:0000256" key="4">
    <source>
        <dbReference type="ARBA" id="ARBA00022614"/>
    </source>
</evidence>
<evidence type="ECO:0000256" key="9">
    <source>
        <dbReference type="ARBA" id="ARBA00038043"/>
    </source>
</evidence>
<keyword evidence="5" id="KW-0812">Transmembrane</keyword>
<evidence type="ECO:0000256" key="2">
    <source>
        <dbReference type="ARBA" id="ARBA00004370"/>
    </source>
</evidence>
<feature type="region of interest" description="Disordered" evidence="10">
    <location>
        <begin position="188"/>
        <end position="240"/>
    </location>
</feature>
<evidence type="ECO:0000256" key="10">
    <source>
        <dbReference type="SAM" id="MobiDB-lite"/>
    </source>
</evidence>
<feature type="domain" description="Leucine-rich repeat-containing N-terminal plant-type" evidence="12">
    <location>
        <begin position="21"/>
        <end position="60"/>
    </location>
</feature>
<dbReference type="Pfam" id="PF00560">
    <property type="entry name" value="LRR_1"/>
    <property type="match status" value="2"/>
</dbReference>
<dbReference type="InterPro" id="IPR001611">
    <property type="entry name" value="Leu-rich_rpt"/>
</dbReference>
<keyword evidence="7" id="KW-1133">Transmembrane helix</keyword>
<dbReference type="Proteomes" id="UP001190700">
    <property type="component" value="Unassembled WGS sequence"/>
</dbReference>
<protein>
    <recommendedName>
        <fullName evidence="12">Leucine-rich repeat-containing N-terminal plant-type domain-containing protein</fullName>
    </recommendedName>
</protein>
<comment type="subcellular location">
    <subcellularLocation>
        <location evidence="1">Cell envelope</location>
    </subcellularLocation>
    <subcellularLocation>
        <location evidence="3">Cytoplasm</location>
        <location evidence="3">Cytoskeleton</location>
        <location evidence="3">Cilium axoneme</location>
    </subcellularLocation>
    <subcellularLocation>
        <location evidence="2">Membrane</location>
    </subcellularLocation>
</comment>
<feature type="signal peptide" evidence="11">
    <location>
        <begin position="1"/>
        <end position="17"/>
    </location>
</feature>
<dbReference type="SUPFAM" id="SSF52058">
    <property type="entry name" value="L domain-like"/>
    <property type="match status" value="1"/>
</dbReference>
<gene>
    <name evidence="13" type="ORF">CYMTET_26210</name>
</gene>
<dbReference type="PANTHER" id="PTHR48059">
    <property type="entry name" value="POLYGALACTURONASE INHIBITOR 1"/>
    <property type="match status" value="1"/>
</dbReference>
<dbReference type="InterPro" id="IPR051848">
    <property type="entry name" value="PGIP"/>
</dbReference>
<sequence length="240" mass="26078">MLAVLLLLLKFLFGSRAASIPEEVSALRDFQAALTADPTCMTGNWNGDDPCEYGWDGVVCLDDSVISLEFGERQLEGTLPDSIGDLLNLQLLRVSHNNFTGTIPNTLYQIPALKFMWLQDNQLTGTLPPSIYEIENLMELRVYSNDLICGNFDEKRFPCMALDPPCVIEYINDTMLHDACPEDLPLDPVPARTEPFPCAPPPPPPLSAATAPSPPPPLPPPPEPTPTSSTTPTSTATSAT</sequence>
<keyword evidence="11" id="KW-0732">Signal</keyword>
<comment type="similarity">
    <text evidence="9">Belongs to the polygalacturonase-inhibiting protein family.</text>
</comment>
<evidence type="ECO:0000256" key="6">
    <source>
        <dbReference type="ARBA" id="ARBA00022737"/>
    </source>
</evidence>
<proteinExistence type="inferred from homology"/>
<evidence type="ECO:0000256" key="5">
    <source>
        <dbReference type="ARBA" id="ARBA00022692"/>
    </source>
</evidence>
<dbReference type="PANTHER" id="PTHR48059:SF30">
    <property type="entry name" value="OS06G0587000 PROTEIN"/>
    <property type="match status" value="1"/>
</dbReference>
<evidence type="ECO:0000256" key="8">
    <source>
        <dbReference type="ARBA" id="ARBA00023136"/>
    </source>
</evidence>
<evidence type="ECO:0000256" key="1">
    <source>
        <dbReference type="ARBA" id="ARBA00004196"/>
    </source>
</evidence>
<keyword evidence="14" id="KW-1185">Reference proteome</keyword>
<comment type="caution">
    <text evidence="13">The sequence shown here is derived from an EMBL/GenBank/DDBJ whole genome shotgun (WGS) entry which is preliminary data.</text>
</comment>
<evidence type="ECO:0000259" key="12">
    <source>
        <dbReference type="Pfam" id="PF08263"/>
    </source>
</evidence>
<dbReference type="Pfam" id="PF08263">
    <property type="entry name" value="LRRNT_2"/>
    <property type="match status" value="1"/>
</dbReference>
<feature type="chain" id="PRO_5042279099" description="Leucine-rich repeat-containing N-terminal plant-type domain-containing protein" evidence="11">
    <location>
        <begin position="18"/>
        <end position="240"/>
    </location>
</feature>
<evidence type="ECO:0000313" key="13">
    <source>
        <dbReference type="EMBL" id="KAK3265086.1"/>
    </source>
</evidence>
<keyword evidence="6" id="KW-0677">Repeat</keyword>
<feature type="compositionally biased region" description="Low complexity" evidence="10">
    <location>
        <begin position="226"/>
        <end position="240"/>
    </location>
</feature>
<feature type="compositionally biased region" description="Pro residues" evidence="10">
    <location>
        <begin position="197"/>
        <end position="225"/>
    </location>
</feature>
<dbReference type="GO" id="GO:0005930">
    <property type="term" value="C:axoneme"/>
    <property type="evidence" value="ECO:0007669"/>
    <property type="project" value="UniProtKB-SubCell"/>
</dbReference>
<dbReference type="FunFam" id="3.80.10.10:FF:000129">
    <property type="entry name" value="Leucine-rich repeat receptor-like kinase"/>
    <property type="match status" value="1"/>
</dbReference>
<reference evidence="13 14" key="1">
    <citation type="journal article" date="2015" name="Genome Biol. Evol.">
        <title>Comparative Genomics of a Bacterivorous Green Alga Reveals Evolutionary Causalities and Consequences of Phago-Mixotrophic Mode of Nutrition.</title>
        <authorList>
            <person name="Burns J.A."/>
            <person name="Paasch A."/>
            <person name="Narechania A."/>
            <person name="Kim E."/>
        </authorList>
    </citation>
    <scope>NUCLEOTIDE SEQUENCE [LARGE SCALE GENOMIC DNA]</scope>
    <source>
        <strain evidence="13 14">PLY_AMNH</strain>
    </source>
</reference>
<dbReference type="GO" id="GO:0016020">
    <property type="term" value="C:membrane"/>
    <property type="evidence" value="ECO:0007669"/>
    <property type="project" value="UniProtKB-SubCell"/>
</dbReference>
<evidence type="ECO:0000256" key="11">
    <source>
        <dbReference type="SAM" id="SignalP"/>
    </source>
</evidence>
<dbReference type="EMBL" id="LGRX02014153">
    <property type="protein sequence ID" value="KAK3265086.1"/>
    <property type="molecule type" value="Genomic_DNA"/>
</dbReference>